<dbReference type="InterPro" id="IPR012899">
    <property type="entry name" value="LTXXQ"/>
</dbReference>
<keyword evidence="4" id="KW-1185">Reference proteome</keyword>
<feature type="compositionally biased region" description="Basic and acidic residues" evidence="1">
    <location>
        <begin position="166"/>
        <end position="176"/>
    </location>
</feature>
<dbReference type="Pfam" id="PF07813">
    <property type="entry name" value="LTXXQ"/>
    <property type="match status" value="1"/>
</dbReference>
<feature type="region of interest" description="Disordered" evidence="1">
    <location>
        <begin position="23"/>
        <end position="57"/>
    </location>
</feature>
<comment type="caution">
    <text evidence="3">The sequence shown here is derived from an EMBL/GenBank/DDBJ whole genome shotgun (WGS) entry which is preliminary data.</text>
</comment>
<keyword evidence="2" id="KW-0732">Signal</keyword>
<feature type="chain" id="PRO_5046547930" evidence="2">
    <location>
        <begin position="24"/>
        <end position="176"/>
    </location>
</feature>
<dbReference type="EMBL" id="JAQSIP010000005">
    <property type="protein sequence ID" value="MDD0839545.1"/>
    <property type="molecule type" value="Genomic_DNA"/>
</dbReference>
<gene>
    <name evidence="3" type="ORF">PSQ40_13250</name>
</gene>
<proteinExistence type="predicted"/>
<dbReference type="PROSITE" id="PS51257">
    <property type="entry name" value="PROKAR_LIPOPROTEIN"/>
    <property type="match status" value="1"/>
</dbReference>
<feature type="region of interest" description="Disordered" evidence="1">
    <location>
        <begin position="149"/>
        <end position="176"/>
    </location>
</feature>
<protein>
    <submittedName>
        <fullName evidence="3">Spy/CpxP family protein refolding chaperone</fullName>
    </submittedName>
</protein>
<feature type="signal peptide" evidence="2">
    <location>
        <begin position="1"/>
        <end position="23"/>
    </location>
</feature>
<evidence type="ECO:0000256" key="2">
    <source>
        <dbReference type="SAM" id="SignalP"/>
    </source>
</evidence>
<evidence type="ECO:0000313" key="3">
    <source>
        <dbReference type="EMBL" id="MDD0839545.1"/>
    </source>
</evidence>
<accession>A0ABT5MZV9</accession>
<dbReference type="RefSeq" id="WP_273952006.1">
    <property type="nucleotide sequence ID" value="NZ_JAQSIP010000005.1"/>
</dbReference>
<sequence>MKTSTSRCLTAALLASLSWVACAQSAPASPPENGGKPPRHEKRLAPPSPAERQAHFAKRSAELKAKLKLAAEQEPAWNTFISAVQPPSTPPRHPDPAEWAQLTTPERLNQMDARHQERSQQQAQRHQAIKTFYATLQPEQQKVFDAEALPLMGPPHPPMPPGHGTQRSEHRPPRQP</sequence>
<organism evidence="3 4">
    <name type="scientific">Curvibacter cyanobacteriorum</name>
    <dbReference type="NCBI Taxonomy" id="3026422"/>
    <lineage>
        <taxon>Bacteria</taxon>
        <taxon>Pseudomonadati</taxon>
        <taxon>Pseudomonadota</taxon>
        <taxon>Betaproteobacteria</taxon>
        <taxon>Burkholderiales</taxon>
        <taxon>Comamonadaceae</taxon>
        <taxon>Curvibacter</taxon>
    </lineage>
</organism>
<name>A0ABT5MZV9_9BURK</name>
<evidence type="ECO:0000256" key="1">
    <source>
        <dbReference type="SAM" id="MobiDB-lite"/>
    </source>
</evidence>
<dbReference type="Proteomes" id="UP001528673">
    <property type="component" value="Unassembled WGS sequence"/>
</dbReference>
<evidence type="ECO:0000313" key="4">
    <source>
        <dbReference type="Proteomes" id="UP001528673"/>
    </source>
</evidence>
<feature type="compositionally biased region" description="Pro residues" evidence="1">
    <location>
        <begin position="152"/>
        <end position="161"/>
    </location>
</feature>
<reference evidence="3 4" key="1">
    <citation type="submission" date="2023-02" db="EMBL/GenBank/DDBJ databases">
        <title>Bacterial whole genomic sequence of Curvibacter sp. HBC61.</title>
        <authorList>
            <person name="Le V."/>
            <person name="Ko S.-R."/>
            <person name="Ahn C.-Y."/>
            <person name="Oh H.-M."/>
        </authorList>
    </citation>
    <scope>NUCLEOTIDE SEQUENCE [LARGE SCALE GENOMIC DNA]</scope>
    <source>
        <strain evidence="3 4">HBC61</strain>
    </source>
</reference>